<dbReference type="CDD" id="cd03487">
    <property type="entry name" value="RT_Bac_retron_II"/>
    <property type="match status" value="1"/>
</dbReference>
<evidence type="ECO:0000313" key="11">
    <source>
        <dbReference type="EMBL" id="RVU37233.1"/>
    </source>
</evidence>
<dbReference type="RefSeq" id="WP_127699245.1">
    <property type="nucleotide sequence ID" value="NZ_SACS01000011.1"/>
</dbReference>
<evidence type="ECO:0000259" key="10">
    <source>
        <dbReference type="PROSITE" id="PS50878"/>
    </source>
</evidence>
<evidence type="ECO:0000256" key="4">
    <source>
        <dbReference type="ARBA" id="ARBA00022723"/>
    </source>
</evidence>
<protein>
    <recommendedName>
        <fullName evidence="1">RNA-directed DNA polymerase</fullName>
        <ecNumber evidence="1">2.7.7.49</ecNumber>
    </recommendedName>
</protein>
<comment type="similarity">
    <text evidence="8">Belongs to the bacterial reverse transcriptase family.</text>
</comment>
<dbReference type="GO" id="GO:0003723">
    <property type="term" value="F:RNA binding"/>
    <property type="evidence" value="ECO:0007669"/>
    <property type="project" value="InterPro"/>
</dbReference>
<keyword evidence="7" id="KW-0051">Antiviral defense</keyword>
<dbReference type="Proteomes" id="UP000283077">
    <property type="component" value="Unassembled WGS sequence"/>
</dbReference>
<dbReference type="Gene3D" id="3.30.70.270">
    <property type="match status" value="1"/>
</dbReference>
<evidence type="ECO:0000256" key="3">
    <source>
        <dbReference type="ARBA" id="ARBA00022695"/>
    </source>
</evidence>
<proteinExistence type="inferred from homology"/>
<dbReference type="PANTHER" id="PTHR34047">
    <property type="entry name" value="NUCLEAR INTRON MATURASE 1, MITOCHONDRIAL-RELATED"/>
    <property type="match status" value="1"/>
</dbReference>
<dbReference type="InterPro" id="IPR043502">
    <property type="entry name" value="DNA/RNA_pol_sf"/>
</dbReference>
<dbReference type="EC" id="2.7.7.49" evidence="1"/>
<dbReference type="InterPro" id="IPR000477">
    <property type="entry name" value="RT_dom"/>
</dbReference>
<comment type="catalytic activity">
    <reaction evidence="9">
        <text>DNA(n) + a 2'-deoxyribonucleoside 5'-triphosphate = DNA(n+1) + diphosphate</text>
        <dbReference type="Rhea" id="RHEA:22508"/>
        <dbReference type="Rhea" id="RHEA-COMP:17339"/>
        <dbReference type="Rhea" id="RHEA-COMP:17340"/>
        <dbReference type="ChEBI" id="CHEBI:33019"/>
        <dbReference type="ChEBI" id="CHEBI:61560"/>
        <dbReference type="ChEBI" id="CHEBI:173112"/>
        <dbReference type="EC" id="2.7.7.49"/>
    </reaction>
</comment>
<keyword evidence="3" id="KW-0548">Nucleotidyltransferase</keyword>
<dbReference type="InterPro" id="IPR043128">
    <property type="entry name" value="Rev_trsase/Diguanyl_cyclase"/>
</dbReference>
<dbReference type="OrthoDB" id="7055795at2"/>
<dbReference type="PANTHER" id="PTHR34047:SF7">
    <property type="entry name" value="RNA-DIRECTED DNA POLYMERASE"/>
    <property type="match status" value="1"/>
</dbReference>
<gene>
    <name evidence="11" type="ORF">EOE67_11620</name>
</gene>
<keyword evidence="6 11" id="KW-0695">RNA-directed DNA polymerase</keyword>
<keyword evidence="12" id="KW-1185">Reference proteome</keyword>
<dbReference type="GO" id="GO:0051607">
    <property type="term" value="P:defense response to virus"/>
    <property type="evidence" value="ECO:0007669"/>
    <property type="project" value="UniProtKB-KW"/>
</dbReference>
<keyword evidence="5" id="KW-0460">Magnesium</keyword>
<dbReference type="EMBL" id="SACS01000011">
    <property type="protein sequence ID" value="RVU37233.1"/>
    <property type="molecule type" value="Genomic_DNA"/>
</dbReference>
<dbReference type="InterPro" id="IPR051083">
    <property type="entry name" value="GrpII_Intron_Splice-Mob/Def"/>
</dbReference>
<evidence type="ECO:0000256" key="7">
    <source>
        <dbReference type="ARBA" id="ARBA00023118"/>
    </source>
</evidence>
<dbReference type="AlphaFoldDB" id="A0A437QRU2"/>
<evidence type="ECO:0000313" key="12">
    <source>
        <dbReference type="Proteomes" id="UP000283077"/>
    </source>
</evidence>
<sequence>MKDNSLESVFNAYFNNKKNFSDFYTLRTEDEASLIPLSKSKLELYKCSDKLKVIHTFLSLFVFNEMPVRKDIVFSYRKDVNITDAVRPHCNSEFIFKTDISKFFNSIRAKGVYHSLSKYCEHIRTVDSGEVRENIERIVYLCTIDNHLPVGFSCSPSISNFCFYDYDNIIDAYCKENDYIYSRYADDLIISSRNEMNKDKITDDLTAILSSDAFLKLSINHKKTKLITKKFERQILGISILNDGKMTVSKATKTDIEVKLHLLKTNREKLVNYTGMEEMASILSIAGVLSQIHNIDSDYLFHLRKKYGNAIISKLLKGKELLK</sequence>
<evidence type="ECO:0000256" key="2">
    <source>
        <dbReference type="ARBA" id="ARBA00022679"/>
    </source>
</evidence>
<dbReference type="Pfam" id="PF00078">
    <property type="entry name" value="RVT_1"/>
    <property type="match status" value="1"/>
</dbReference>
<evidence type="ECO:0000256" key="6">
    <source>
        <dbReference type="ARBA" id="ARBA00022918"/>
    </source>
</evidence>
<keyword evidence="4" id="KW-0479">Metal-binding</keyword>
<name>A0A437QRU2_9GAMM</name>
<dbReference type="PRINTS" id="PR00866">
    <property type="entry name" value="RNADNAPOLMS"/>
</dbReference>
<feature type="domain" description="Reverse transcriptase" evidence="10">
    <location>
        <begin position="1"/>
        <end position="240"/>
    </location>
</feature>
<accession>A0A437QRU2</accession>
<comment type="caution">
    <text evidence="11">The sequence shown here is derived from an EMBL/GenBank/DDBJ whole genome shotgun (WGS) entry which is preliminary data.</text>
</comment>
<organism evidence="11 12">
    <name type="scientific">Rheinheimera riviphila</name>
    <dbReference type="NCBI Taxonomy" id="1834037"/>
    <lineage>
        <taxon>Bacteria</taxon>
        <taxon>Pseudomonadati</taxon>
        <taxon>Pseudomonadota</taxon>
        <taxon>Gammaproteobacteria</taxon>
        <taxon>Chromatiales</taxon>
        <taxon>Chromatiaceae</taxon>
        <taxon>Rheinheimera</taxon>
    </lineage>
</organism>
<dbReference type="SUPFAM" id="SSF56672">
    <property type="entry name" value="DNA/RNA polymerases"/>
    <property type="match status" value="1"/>
</dbReference>
<dbReference type="GO" id="GO:0046872">
    <property type="term" value="F:metal ion binding"/>
    <property type="evidence" value="ECO:0007669"/>
    <property type="project" value="UniProtKB-KW"/>
</dbReference>
<reference evidence="11 12" key="1">
    <citation type="submission" date="2019-01" db="EMBL/GenBank/DDBJ databases">
        <authorList>
            <person name="Chen W.-M."/>
        </authorList>
    </citation>
    <scope>NUCLEOTIDE SEQUENCE [LARGE SCALE GENOMIC DNA]</scope>
    <source>
        <strain evidence="11 12">KYPC3</strain>
    </source>
</reference>
<keyword evidence="2" id="KW-0808">Transferase</keyword>
<evidence type="ECO:0000256" key="1">
    <source>
        <dbReference type="ARBA" id="ARBA00012493"/>
    </source>
</evidence>
<evidence type="ECO:0000256" key="9">
    <source>
        <dbReference type="ARBA" id="ARBA00048173"/>
    </source>
</evidence>
<dbReference type="GO" id="GO:0003964">
    <property type="term" value="F:RNA-directed DNA polymerase activity"/>
    <property type="evidence" value="ECO:0007669"/>
    <property type="project" value="UniProtKB-KW"/>
</dbReference>
<dbReference type="InterPro" id="IPR000123">
    <property type="entry name" value="Reverse_transcriptase_msDNA"/>
</dbReference>
<evidence type="ECO:0000256" key="8">
    <source>
        <dbReference type="ARBA" id="ARBA00034120"/>
    </source>
</evidence>
<dbReference type="PROSITE" id="PS50878">
    <property type="entry name" value="RT_POL"/>
    <property type="match status" value="1"/>
</dbReference>
<evidence type="ECO:0000256" key="5">
    <source>
        <dbReference type="ARBA" id="ARBA00022842"/>
    </source>
</evidence>